<evidence type="ECO:0000256" key="1">
    <source>
        <dbReference type="SAM" id="MobiDB-lite"/>
    </source>
</evidence>
<reference evidence="4" key="1">
    <citation type="submission" date="2018-07" db="EMBL/GenBank/DDBJ databases">
        <authorList>
            <person name="Safronova V.I."/>
            <person name="Chirak E.R."/>
            <person name="Sazanova A.L."/>
        </authorList>
    </citation>
    <scope>NUCLEOTIDE SEQUENCE [LARGE SCALE GENOMIC DNA]</scope>
    <source>
        <strain evidence="4">RCAM04685</strain>
    </source>
</reference>
<organism evidence="3 4">
    <name type="scientific">Bosea caraganae</name>
    <dbReference type="NCBI Taxonomy" id="2763117"/>
    <lineage>
        <taxon>Bacteria</taxon>
        <taxon>Pseudomonadati</taxon>
        <taxon>Pseudomonadota</taxon>
        <taxon>Alphaproteobacteria</taxon>
        <taxon>Hyphomicrobiales</taxon>
        <taxon>Boseaceae</taxon>
        <taxon>Bosea</taxon>
    </lineage>
</organism>
<dbReference type="EMBL" id="QQTP01000007">
    <property type="protein sequence ID" value="RDJ24066.1"/>
    <property type="molecule type" value="Genomic_DNA"/>
</dbReference>
<accession>A0A370L4T5</accession>
<feature type="region of interest" description="Disordered" evidence="1">
    <location>
        <begin position="1"/>
        <end position="52"/>
    </location>
</feature>
<dbReference type="GO" id="GO:0016740">
    <property type="term" value="F:transferase activity"/>
    <property type="evidence" value="ECO:0007669"/>
    <property type="project" value="UniProtKB-KW"/>
</dbReference>
<evidence type="ECO:0000313" key="3">
    <source>
        <dbReference type="EMBL" id="RDJ24066.1"/>
    </source>
</evidence>
<feature type="domain" description="BioF2-like acetyltransferase" evidence="2">
    <location>
        <begin position="268"/>
        <end position="397"/>
    </location>
</feature>
<keyword evidence="4" id="KW-1185">Reference proteome</keyword>
<dbReference type="InterPro" id="IPR016181">
    <property type="entry name" value="Acyl_CoA_acyltransferase"/>
</dbReference>
<evidence type="ECO:0000259" key="2">
    <source>
        <dbReference type="Pfam" id="PF13480"/>
    </source>
</evidence>
<name>A0A370L4T5_9HYPH</name>
<proteinExistence type="predicted"/>
<protein>
    <submittedName>
        <fullName evidence="3">GNAT family N-acetyltransferase</fullName>
    </submittedName>
</protein>
<gene>
    <name evidence="3" type="ORF">DWE98_14180</name>
</gene>
<sequence length="492" mass="53388">MAQGRGPARAQGPARRHGEGVVGDPIPEAGRSGERANPGGTARRRAIPRPDFRKAAAMTMSSALRERFDGLPSRGTATAVAPTALAQNDIRVELADAARFGALAEAWTSLAARACVPNAFMDPAVALAVAEAWPYPVRVLLAWRDAEPGPAPLLVGAWLFVERRTRQSWPYRALVCPPCSVAYLGTPVVDPDHARAVFAAIFATIREAPDLPKIVQVGDVSDDPLLMDALRSALLDGAGAWTPIGRRRRAKLETRLDAKTYWANSMSAKHRHGFERMRRQLAQQGKLEFVAVGQPAAVAVGIEEFLAMEASGWKGARRSALASDPATALFTRRMLQGLAERGRVSVQSLRLDDVPIAILVVLYSGPGAFTWRVAYDERYRRYSPGILGLENTTAHLLSDPAVASADSCNHMDVGYQAERWGERHEVIDFLIDLGSARPLRLAVLGRRERAFLRCKALARQAYHAARRKRAELTLKLRARLGHGPGPAAAPGA</sequence>
<comment type="caution">
    <text evidence="3">The sequence shown here is derived from an EMBL/GenBank/DDBJ whole genome shotgun (WGS) entry which is preliminary data.</text>
</comment>
<dbReference type="OrthoDB" id="213519at2"/>
<dbReference type="Pfam" id="PF13480">
    <property type="entry name" value="Acetyltransf_6"/>
    <property type="match status" value="1"/>
</dbReference>
<dbReference type="SUPFAM" id="SSF55729">
    <property type="entry name" value="Acyl-CoA N-acyltransferases (Nat)"/>
    <property type="match status" value="1"/>
</dbReference>
<dbReference type="AlphaFoldDB" id="A0A370L4T5"/>
<keyword evidence="3" id="KW-0808">Transferase</keyword>
<dbReference type="InterPro" id="IPR038740">
    <property type="entry name" value="BioF2-like_GNAT_dom"/>
</dbReference>
<feature type="compositionally biased region" description="Low complexity" evidence="1">
    <location>
        <begin position="1"/>
        <end position="13"/>
    </location>
</feature>
<dbReference type="Proteomes" id="UP000255207">
    <property type="component" value="Unassembled WGS sequence"/>
</dbReference>
<evidence type="ECO:0000313" key="4">
    <source>
        <dbReference type="Proteomes" id="UP000255207"/>
    </source>
</evidence>